<proteinExistence type="predicted"/>
<dbReference type="Proteomes" id="UP000054248">
    <property type="component" value="Unassembled WGS sequence"/>
</dbReference>
<dbReference type="GO" id="GO:0051010">
    <property type="term" value="F:microtubule plus-end binding"/>
    <property type="evidence" value="ECO:0007669"/>
    <property type="project" value="TreeGrafter"/>
</dbReference>
<accession>A0A0C3KJR7</accession>
<dbReference type="PANTHER" id="PTHR28289:SF1">
    <property type="entry name" value="DASH COMPLEX SUBUNIT HSK3"/>
    <property type="match status" value="1"/>
</dbReference>
<reference evidence="3" key="2">
    <citation type="submission" date="2015-01" db="EMBL/GenBank/DDBJ databases">
        <title>Evolutionary Origins and Diversification of the Mycorrhizal Mutualists.</title>
        <authorList>
            <consortium name="DOE Joint Genome Institute"/>
            <consortium name="Mycorrhizal Genomics Consortium"/>
            <person name="Kohler A."/>
            <person name="Kuo A."/>
            <person name="Nagy L.G."/>
            <person name="Floudas D."/>
            <person name="Copeland A."/>
            <person name="Barry K.W."/>
            <person name="Cichocki N."/>
            <person name="Veneault-Fourrey C."/>
            <person name="LaButti K."/>
            <person name="Lindquist E.A."/>
            <person name="Lipzen A."/>
            <person name="Lundell T."/>
            <person name="Morin E."/>
            <person name="Murat C."/>
            <person name="Riley R."/>
            <person name="Ohm R."/>
            <person name="Sun H."/>
            <person name="Tunlid A."/>
            <person name="Henrissat B."/>
            <person name="Grigoriev I.V."/>
            <person name="Hibbett D.S."/>
            <person name="Martin F."/>
        </authorList>
    </citation>
    <scope>NUCLEOTIDE SEQUENCE [LARGE SCALE GENOMIC DNA]</scope>
    <source>
        <strain evidence="3">MUT 4182</strain>
    </source>
</reference>
<organism evidence="2 3">
    <name type="scientific">Tulasnella calospora MUT 4182</name>
    <dbReference type="NCBI Taxonomy" id="1051891"/>
    <lineage>
        <taxon>Eukaryota</taxon>
        <taxon>Fungi</taxon>
        <taxon>Dikarya</taxon>
        <taxon>Basidiomycota</taxon>
        <taxon>Agaricomycotina</taxon>
        <taxon>Agaricomycetes</taxon>
        <taxon>Cantharellales</taxon>
        <taxon>Tulasnellaceae</taxon>
        <taxon>Tulasnella</taxon>
    </lineage>
</organism>
<evidence type="ECO:0000313" key="3">
    <source>
        <dbReference type="Proteomes" id="UP000054248"/>
    </source>
</evidence>
<keyword evidence="3" id="KW-1185">Reference proteome</keyword>
<keyword evidence="1" id="KW-0175">Coiled coil</keyword>
<dbReference type="HOGENOM" id="CLU_189312_1_0_1"/>
<dbReference type="InterPro" id="IPR013183">
    <property type="entry name" value="Hsk3-like"/>
</dbReference>
<sequence>LSMSSAKDRHYQQLASKLQSVSRELQITQANFAELAKQLQSMNTLGAIQAAQFMAVSRLLDAEMAEA</sequence>
<protein>
    <submittedName>
        <fullName evidence="2">Uncharacterized protein</fullName>
    </submittedName>
</protein>
<feature type="coiled-coil region" evidence="1">
    <location>
        <begin position="11"/>
        <end position="38"/>
    </location>
</feature>
<dbReference type="GO" id="GO:0042729">
    <property type="term" value="C:DASH complex"/>
    <property type="evidence" value="ECO:0007669"/>
    <property type="project" value="TreeGrafter"/>
</dbReference>
<dbReference type="AlphaFoldDB" id="A0A0C3KJR7"/>
<gene>
    <name evidence="2" type="ORF">M407DRAFT_51315</name>
</gene>
<dbReference type="OrthoDB" id="3358869at2759"/>
<evidence type="ECO:0000256" key="1">
    <source>
        <dbReference type="SAM" id="Coils"/>
    </source>
</evidence>
<dbReference type="Pfam" id="PF08227">
    <property type="entry name" value="DASH_Hsk3"/>
    <property type="match status" value="1"/>
</dbReference>
<dbReference type="PANTHER" id="PTHR28289">
    <property type="entry name" value="DASH COMPLEX SUBUNIT HSK3"/>
    <property type="match status" value="1"/>
</dbReference>
<feature type="non-terminal residue" evidence="2">
    <location>
        <position position="1"/>
    </location>
</feature>
<name>A0A0C3KJR7_9AGAM</name>
<dbReference type="EMBL" id="KN823130">
    <property type="protein sequence ID" value="KIO21713.1"/>
    <property type="molecule type" value="Genomic_DNA"/>
</dbReference>
<dbReference type="GO" id="GO:0008608">
    <property type="term" value="P:attachment of spindle microtubules to kinetochore"/>
    <property type="evidence" value="ECO:0007669"/>
    <property type="project" value="InterPro"/>
</dbReference>
<evidence type="ECO:0000313" key="2">
    <source>
        <dbReference type="EMBL" id="KIO21713.1"/>
    </source>
</evidence>
<feature type="non-terminal residue" evidence="2">
    <location>
        <position position="67"/>
    </location>
</feature>
<dbReference type="InterPro" id="IPR042332">
    <property type="entry name" value="Hsk3"/>
</dbReference>
<reference evidence="2 3" key="1">
    <citation type="submission" date="2014-04" db="EMBL/GenBank/DDBJ databases">
        <authorList>
            <consortium name="DOE Joint Genome Institute"/>
            <person name="Kuo A."/>
            <person name="Girlanda M."/>
            <person name="Perotto S."/>
            <person name="Kohler A."/>
            <person name="Nagy L.G."/>
            <person name="Floudas D."/>
            <person name="Copeland A."/>
            <person name="Barry K.W."/>
            <person name="Cichocki N."/>
            <person name="Veneault-Fourrey C."/>
            <person name="LaButti K."/>
            <person name="Lindquist E.A."/>
            <person name="Lipzen A."/>
            <person name="Lundell T."/>
            <person name="Morin E."/>
            <person name="Murat C."/>
            <person name="Sun H."/>
            <person name="Tunlid A."/>
            <person name="Henrissat B."/>
            <person name="Grigoriev I.V."/>
            <person name="Hibbett D.S."/>
            <person name="Martin F."/>
            <person name="Nordberg H.P."/>
            <person name="Cantor M.N."/>
            <person name="Hua S.X."/>
        </authorList>
    </citation>
    <scope>NUCLEOTIDE SEQUENCE [LARGE SCALE GENOMIC DNA]</scope>
    <source>
        <strain evidence="2 3">MUT 4182</strain>
    </source>
</reference>